<accession>A0A6A4I0A1</accession>
<keyword evidence="1" id="KW-0812">Transmembrane</keyword>
<dbReference type="Proteomes" id="UP000799118">
    <property type="component" value="Unassembled WGS sequence"/>
</dbReference>
<gene>
    <name evidence="2" type="ORF">BT96DRAFT_918208</name>
</gene>
<dbReference type="EMBL" id="ML769435">
    <property type="protein sequence ID" value="KAE9402374.1"/>
    <property type="molecule type" value="Genomic_DNA"/>
</dbReference>
<keyword evidence="3" id="KW-1185">Reference proteome</keyword>
<organism evidence="2 3">
    <name type="scientific">Gymnopus androsaceus JB14</name>
    <dbReference type="NCBI Taxonomy" id="1447944"/>
    <lineage>
        <taxon>Eukaryota</taxon>
        <taxon>Fungi</taxon>
        <taxon>Dikarya</taxon>
        <taxon>Basidiomycota</taxon>
        <taxon>Agaricomycotina</taxon>
        <taxon>Agaricomycetes</taxon>
        <taxon>Agaricomycetidae</taxon>
        <taxon>Agaricales</taxon>
        <taxon>Marasmiineae</taxon>
        <taxon>Omphalotaceae</taxon>
        <taxon>Gymnopus</taxon>
    </lineage>
</organism>
<protein>
    <submittedName>
        <fullName evidence="2">Uncharacterized protein</fullName>
    </submittedName>
</protein>
<reference evidence="2" key="1">
    <citation type="journal article" date="2019" name="Environ. Microbiol.">
        <title>Fungal ecological strategies reflected in gene transcription - a case study of two litter decomposers.</title>
        <authorList>
            <person name="Barbi F."/>
            <person name="Kohler A."/>
            <person name="Barry K."/>
            <person name="Baskaran P."/>
            <person name="Daum C."/>
            <person name="Fauchery L."/>
            <person name="Ihrmark K."/>
            <person name="Kuo A."/>
            <person name="LaButti K."/>
            <person name="Lipzen A."/>
            <person name="Morin E."/>
            <person name="Grigoriev I.V."/>
            <person name="Henrissat B."/>
            <person name="Lindahl B."/>
            <person name="Martin F."/>
        </authorList>
    </citation>
    <scope>NUCLEOTIDE SEQUENCE</scope>
    <source>
        <strain evidence="2">JB14</strain>
    </source>
</reference>
<keyword evidence="1" id="KW-1133">Transmembrane helix</keyword>
<keyword evidence="1" id="KW-0472">Membrane</keyword>
<sequence>MFVTVKLRYIIDVSTNIRQTCVVAATFNIIQSLLSHIALLLLSAHKLKEPNTATCRRVGRRTWVDPAKVAGCCGK</sequence>
<evidence type="ECO:0000313" key="3">
    <source>
        <dbReference type="Proteomes" id="UP000799118"/>
    </source>
</evidence>
<proteinExistence type="predicted"/>
<dbReference type="AlphaFoldDB" id="A0A6A4I0A1"/>
<feature type="transmembrane region" description="Helical" evidence="1">
    <location>
        <begin position="21"/>
        <end position="42"/>
    </location>
</feature>
<name>A0A6A4I0A1_9AGAR</name>
<evidence type="ECO:0000313" key="2">
    <source>
        <dbReference type="EMBL" id="KAE9402374.1"/>
    </source>
</evidence>
<evidence type="ECO:0000256" key="1">
    <source>
        <dbReference type="SAM" id="Phobius"/>
    </source>
</evidence>